<proteinExistence type="inferred from homology"/>
<dbReference type="GO" id="GO:0046872">
    <property type="term" value="F:metal ion binding"/>
    <property type="evidence" value="ECO:0007669"/>
    <property type="project" value="UniProtKB-KW"/>
</dbReference>
<dbReference type="Proteomes" id="UP000092993">
    <property type="component" value="Unassembled WGS sequence"/>
</dbReference>
<accession>A0A1C7LLP4</accession>
<evidence type="ECO:0000256" key="2">
    <source>
        <dbReference type="SAM" id="MobiDB-lite"/>
    </source>
</evidence>
<dbReference type="InterPro" id="IPR050231">
    <property type="entry name" value="Iron_ascorbate_oxido_reductase"/>
</dbReference>
<dbReference type="PROSITE" id="PS51471">
    <property type="entry name" value="FE2OG_OXY"/>
    <property type="match status" value="1"/>
</dbReference>
<comment type="similarity">
    <text evidence="1">Belongs to the iron/ascorbate-dependent oxidoreductase family.</text>
</comment>
<dbReference type="InterPro" id="IPR044861">
    <property type="entry name" value="IPNS-like_FE2OG_OXY"/>
</dbReference>
<dbReference type="PANTHER" id="PTHR47990">
    <property type="entry name" value="2-OXOGLUTARATE (2OG) AND FE(II)-DEPENDENT OXYGENASE SUPERFAMILY PROTEIN-RELATED"/>
    <property type="match status" value="1"/>
</dbReference>
<dbReference type="Pfam" id="PF03171">
    <property type="entry name" value="2OG-FeII_Oxy"/>
    <property type="match status" value="1"/>
</dbReference>
<dbReference type="GO" id="GO:0016491">
    <property type="term" value="F:oxidoreductase activity"/>
    <property type="evidence" value="ECO:0007669"/>
    <property type="project" value="UniProtKB-KW"/>
</dbReference>
<reference evidence="4 5" key="1">
    <citation type="submission" date="2016-03" db="EMBL/GenBank/DDBJ databases">
        <title>Whole genome sequencing of Grifola frondosa 9006-11.</title>
        <authorList>
            <person name="Min B."/>
            <person name="Park H."/>
            <person name="Kim J.-G."/>
            <person name="Cho H."/>
            <person name="Oh Y.-L."/>
            <person name="Kong W.-S."/>
            <person name="Choi I.-G."/>
        </authorList>
    </citation>
    <scope>NUCLEOTIDE SEQUENCE [LARGE SCALE GENOMIC DNA]</scope>
    <source>
        <strain evidence="4 5">9006-11</strain>
    </source>
</reference>
<dbReference type="OrthoDB" id="406156at2759"/>
<keyword evidence="5" id="KW-1185">Reference proteome</keyword>
<dbReference type="InterPro" id="IPR027443">
    <property type="entry name" value="IPNS-like_sf"/>
</dbReference>
<feature type="domain" description="Fe2OG dioxygenase" evidence="3">
    <location>
        <begin position="201"/>
        <end position="307"/>
    </location>
</feature>
<dbReference type="EMBL" id="LUGG01000044">
    <property type="protein sequence ID" value="OBZ65458.1"/>
    <property type="molecule type" value="Genomic_DNA"/>
</dbReference>
<dbReference type="Gene3D" id="2.60.120.330">
    <property type="entry name" value="B-lactam Antibiotic, Isopenicillin N Synthase, Chain"/>
    <property type="match status" value="1"/>
</dbReference>
<protein>
    <submittedName>
        <fullName evidence="4">1-aminocyclopropane-1-carboxylate oxidase</fullName>
    </submittedName>
</protein>
<feature type="non-terminal residue" evidence="4">
    <location>
        <position position="1"/>
    </location>
</feature>
<gene>
    <name evidence="4" type="primary">aco_2</name>
    <name evidence="4" type="ORF">A0H81_14570</name>
</gene>
<sequence length="376" mass="41643">NEQTHPQRPFSRLRFIPSLSAMPGLHTLPPFPQDIPTHPLLVVDYHLISSGDVDEINKLWKAATELGFWYLKNHGVDAEADQMFDMGAETMKLPVEEKMKYEQGDEGTSFGYKAAGANATDEYGSLDTVEFINVAKDDALAWPNHVHRTYPSTVNARMESTIKPFVQKSLAINYTLLNVLNAKLGLPDGALANRHKLEEPSGSEARCIKNPPKPGGMSEEQAAIGAHTDFGSLSFLHNRLGGLQVLVPGTDKWQYIRPIPGHAICNLGDAMAIFSGGILRSNLHRVVPPPKEQGTYERWSLVFFTRPGNSVGLHPLVDESPLIAEAVAKAPERKFETGATAKEWFARRIKNQRIKNRTGPETWRASRGTEHKPTAI</sequence>
<dbReference type="STRING" id="5627.A0A1C7LLP4"/>
<evidence type="ECO:0000313" key="4">
    <source>
        <dbReference type="EMBL" id="OBZ65458.1"/>
    </source>
</evidence>
<name>A0A1C7LLP4_GRIFR</name>
<dbReference type="AlphaFoldDB" id="A0A1C7LLP4"/>
<comment type="caution">
    <text evidence="4">The sequence shown here is derived from an EMBL/GenBank/DDBJ whole genome shotgun (WGS) entry which is preliminary data.</text>
</comment>
<dbReference type="Pfam" id="PF14226">
    <property type="entry name" value="DIOX_N"/>
    <property type="match status" value="1"/>
</dbReference>
<dbReference type="OMA" id="RDRNEFY"/>
<keyword evidence="1" id="KW-0479">Metal-binding</keyword>
<evidence type="ECO:0000256" key="1">
    <source>
        <dbReference type="RuleBase" id="RU003682"/>
    </source>
</evidence>
<organism evidence="4 5">
    <name type="scientific">Grifola frondosa</name>
    <name type="common">Maitake</name>
    <name type="synonym">Polyporus frondosus</name>
    <dbReference type="NCBI Taxonomy" id="5627"/>
    <lineage>
        <taxon>Eukaryota</taxon>
        <taxon>Fungi</taxon>
        <taxon>Dikarya</taxon>
        <taxon>Basidiomycota</taxon>
        <taxon>Agaricomycotina</taxon>
        <taxon>Agaricomycetes</taxon>
        <taxon>Polyporales</taxon>
        <taxon>Grifolaceae</taxon>
        <taxon>Grifola</taxon>
    </lineage>
</organism>
<keyword evidence="1" id="KW-0408">Iron</keyword>
<feature type="compositionally biased region" description="Basic and acidic residues" evidence="2">
    <location>
        <begin position="367"/>
        <end position="376"/>
    </location>
</feature>
<keyword evidence="1" id="KW-0560">Oxidoreductase</keyword>
<dbReference type="InterPro" id="IPR005123">
    <property type="entry name" value="Oxoglu/Fe-dep_dioxygenase_dom"/>
</dbReference>
<evidence type="ECO:0000259" key="3">
    <source>
        <dbReference type="PROSITE" id="PS51471"/>
    </source>
</evidence>
<feature type="region of interest" description="Disordered" evidence="2">
    <location>
        <begin position="355"/>
        <end position="376"/>
    </location>
</feature>
<dbReference type="InterPro" id="IPR026992">
    <property type="entry name" value="DIOX_N"/>
</dbReference>
<dbReference type="SUPFAM" id="SSF51197">
    <property type="entry name" value="Clavaminate synthase-like"/>
    <property type="match status" value="1"/>
</dbReference>
<evidence type="ECO:0000313" key="5">
    <source>
        <dbReference type="Proteomes" id="UP000092993"/>
    </source>
</evidence>